<dbReference type="GO" id="GO:0005886">
    <property type="term" value="C:plasma membrane"/>
    <property type="evidence" value="ECO:0007669"/>
    <property type="project" value="UniProtKB-SubCell"/>
</dbReference>
<dbReference type="EMBL" id="JAGKQM010000003">
    <property type="protein sequence ID" value="KAH0934251.1"/>
    <property type="molecule type" value="Genomic_DNA"/>
</dbReference>
<keyword evidence="5" id="KW-0256">Endoplasmic reticulum</keyword>
<evidence type="ECO:0000256" key="7">
    <source>
        <dbReference type="ARBA" id="ARBA00023054"/>
    </source>
</evidence>
<dbReference type="Proteomes" id="UP000824890">
    <property type="component" value="Unassembled WGS sequence"/>
</dbReference>
<dbReference type="EMBL" id="HG994357">
    <property type="protein sequence ID" value="CAF2127678.1"/>
    <property type="molecule type" value="Genomic_DNA"/>
</dbReference>
<dbReference type="Proteomes" id="UP001295469">
    <property type="component" value="Chromosome A03"/>
</dbReference>
<evidence type="ECO:0000256" key="8">
    <source>
        <dbReference type="ARBA" id="ARBA00023136"/>
    </source>
</evidence>
<gene>
    <name evidence="13" type="ORF">DARMORV10_A03P39230.1</name>
    <name evidence="14" type="ORF">HID58_011368</name>
</gene>
<comment type="similarity">
    <text evidence="9">Belongs to the plant Proton pump-interactor protein family.</text>
</comment>
<keyword evidence="7 10" id="KW-0175">Coiled coil</keyword>
<protein>
    <submittedName>
        <fullName evidence="13">(rape) hypothetical protein</fullName>
    </submittedName>
</protein>
<evidence type="ECO:0000313" key="13">
    <source>
        <dbReference type="EMBL" id="CAF2127678.1"/>
    </source>
</evidence>
<reference evidence="13" key="1">
    <citation type="submission" date="2021-01" db="EMBL/GenBank/DDBJ databases">
        <authorList>
            <consortium name="Genoscope - CEA"/>
            <person name="William W."/>
        </authorList>
    </citation>
    <scope>NUCLEOTIDE SEQUENCE</scope>
</reference>
<keyword evidence="3" id="KW-1003">Cell membrane</keyword>
<comment type="subcellular location">
    <subcellularLocation>
        <location evidence="1">Cell membrane</location>
        <topology evidence="1">Single-pass membrane protein</topology>
    </subcellularLocation>
    <subcellularLocation>
        <location evidence="2">Endoplasmic reticulum membrane</location>
        <topology evidence="2">Single-pass membrane protein</topology>
    </subcellularLocation>
</comment>
<feature type="region of interest" description="Disordered" evidence="11">
    <location>
        <begin position="33"/>
        <end position="62"/>
    </location>
</feature>
<dbReference type="GO" id="GO:0005789">
    <property type="term" value="C:endoplasmic reticulum membrane"/>
    <property type="evidence" value="ECO:0007669"/>
    <property type="project" value="UniProtKB-SubCell"/>
</dbReference>
<dbReference type="AlphaFoldDB" id="A0A816W2S3"/>
<sequence>MGAQIVLCDGFEVVSPPEMSDLILFGSDQSSGSNCGESTVTTEEDGTVFSGDSSPGGAAEDEWPEAKPFSFYFVKRPAYDDPEIKAKINEADSQIYHCNKLRIDISNAQKSERAEISSLYAQMESLGPKSEGYKMVFDEKKNEFDTLHEVLRNQRCSSSSQLSFSKEELNHLIYIAHYVIEHGNIGLEEEHWVLKETEKPSEIVLSEDSLAEKEASIQRLKLMAVEMNEVKKELEAITWNINCLSDKLRQIQNKIMMLDVEMAHILELRDRSYERIKMLRIQRDKGNAACFQSLAVMRKAKELAASGNVRDLEVLSSSEVDRFMTSWNNDKAYRDDYVKRISPSLYERQLSLDGRIRDQEGEAQVVQEKQALLKNGEEGMVVMHKRNREESSSNSSQDENVVTAKQKKEVRKKVIDFNRSSDEESVVIDLEFPVYENPKKEVEEVDEETLKERKREEQLEKARLAMERKKKLQEKAAAKAALRAQKEAEKKLKANYIISECEKKAKKKAAANSSEVDQSQEVTNELEKVKTSAVHRSLFRKQKSFRYKHRGRGTEALPKAILNRRRAHQYWVWGVSSAALALALSLGVLFLRFSVKRLATVSQELMAEMSPVMSSDKLPQSSTASSPHLSKRRYVHELYISFVANIQMIS</sequence>
<evidence type="ECO:0000256" key="6">
    <source>
        <dbReference type="ARBA" id="ARBA00022989"/>
    </source>
</evidence>
<evidence type="ECO:0000313" key="15">
    <source>
        <dbReference type="Proteomes" id="UP000824890"/>
    </source>
</evidence>
<feature type="transmembrane region" description="Helical" evidence="12">
    <location>
        <begin position="570"/>
        <end position="591"/>
    </location>
</feature>
<reference evidence="14 15" key="2">
    <citation type="submission" date="2021-05" db="EMBL/GenBank/DDBJ databases">
        <title>Genome Assembly of Synthetic Allotetraploid Brassica napus Reveals Homoeologous Exchanges between Subgenomes.</title>
        <authorList>
            <person name="Davis J.T."/>
        </authorList>
    </citation>
    <scope>NUCLEOTIDE SEQUENCE [LARGE SCALE GENOMIC DNA]</scope>
    <source>
        <strain evidence="15">cv. Da-Ae</strain>
        <tissue evidence="14">Seedling</tissue>
    </source>
</reference>
<evidence type="ECO:0000256" key="3">
    <source>
        <dbReference type="ARBA" id="ARBA00022475"/>
    </source>
</evidence>
<evidence type="ECO:0000256" key="10">
    <source>
        <dbReference type="SAM" id="Coils"/>
    </source>
</evidence>
<evidence type="ECO:0000256" key="2">
    <source>
        <dbReference type="ARBA" id="ARBA00004389"/>
    </source>
</evidence>
<dbReference type="InterPro" id="IPR055282">
    <property type="entry name" value="PPI1-4"/>
</dbReference>
<evidence type="ECO:0000313" key="14">
    <source>
        <dbReference type="EMBL" id="KAH0934251.1"/>
    </source>
</evidence>
<evidence type="ECO:0000256" key="1">
    <source>
        <dbReference type="ARBA" id="ARBA00004162"/>
    </source>
</evidence>
<keyword evidence="4 12" id="KW-0812">Transmembrane</keyword>
<keyword evidence="15" id="KW-1185">Reference proteome</keyword>
<keyword evidence="8 12" id="KW-0472">Membrane</keyword>
<feature type="coiled-coil region" evidence="10">
    <location>
        <begin position="217"/>
        <end position="261"/>
    </location>
</feature>
<name>A0A816W2S3_BRANA</name>
<proteinExistence type="inferred from homology"/>
<evidence type="ECO:0000256" key="11">
    <source>
        <dbReference type="SAM" id="MobiDB-lite"/>
    </source>
</evidence>
<dbReference type="PANTHER" id="PTHR32219">
    <property type="entry name" value="RNA-BINDING PROTEIN YLMH-RELATED"/>
    <property type="match status" value="1"/>
</dbReference>
<organism evidence="13">
    <name type="scientific">Brassica napus</name>
    <name type="common">Rape</name>
    <dbReference type="NCBI Taxonomy" id="3708"/>
    <lineage>
        <taxon>Eukaryota</taxon>
        <taxon>Viridiplantae</taxon>
        <taxon>Streptophyta</taxon>
        <taxon>Embryophyta</taxon>
        <taxon>Tracheophyta</taxon>
        <taxon>Spermatophyta</taxon>
        <taxon>Magnoliopsida</taxon>
        <taxon>eudicotyledons</taxon>
        <taxon>Gunneridae</taxon>
        <taxon>Pentapetalae</taxon>
        <taxon>rosids</taxon>
        <taxon>malvids</taxon>
        <taxon>Brassicales</taxon>
        <taxon>Brassicaceae</taxon>
        <taxon>Brassiceae</taxon>
        <taxon>Brassica</taxon>
    </lineage>
</organism>
<feature type="coiled-coil region" evidence="10">
    <location>
        <begin position="447"/>
        <end position="495"/>
    </location>
</feature>
<evidence type="ECO:0000256" key="5">
    <source>
        <dbReference type="ARBA" id="ARBA00022824"/>
    </source>
</evidence>
<evidence type="ECO:0000256" key="9">
    <source>
        <dbReference type="ARBA" id="ARBA00038080"/>
    </source>
</evidence>
<dbReference type="PANTHER" id="PTHR32219:SF8">
    <property type="entry name" value="PROTON PUMP-INTERACTOR 2-RELATED"/>
    <property type="match status" value="1"/>
</dbReference>
<accession>A0A816W2S3</accession>
<evidence type="ECO:0000256" key="12">
    <source>
        <dbReference type="SAM" id="Phobius"/>
    </source>
</evidence>
<evidence type="ECO:0000256" key="4">
    <source>
        <dbReference type="ARBA" id="ARBA00022692"/>
    </source>
</evidence>
<keyword evidence="6 12" id="KW-1133">Transmembrane helix</keyword>